<comment type="similarity">
    <text evidence="2">Belongs to the XPF family.</text>
</comment>
<evidence type="ECO:0000256" key="4">
    <source>
        <dbReference type="ARBA" id="ARBA00022759"/>
    </source>
</evidence>
<dbReference type="EMBL" id="UFQT01000387">
    <property type="protein sequence ID" value="SSX23823.1"/>
    <property type="molecule type" value="Genomic_DNA"/>
</dbReference>
<dbReference type="PANTHER" id="PTHR10150">
    <property type="entry name" value="DNA REPAIR ENDONUCLEASE XPF"/>
    <property type="match status" value="1"/>
</dbReference>
<dbReference type="Gene3D" id="1.10.150.20">
    <property type="entry name" value="5' to 3' exonuclease, C-terminal subdomain"/>
    <property type="match status" value="1"/>
</dbReference>
<dbReference type="NCBIfam" id="TIGR00596">
    <property type="entry name" value="rad1"/>
    <property type="match status" value="1"/>
</dbReference>
<dbReference type="GO" id="GO:0003697">
    <property type="term" value="F:single-stranded DNA binding"/>
    <property type="evidence" value="ECO:0007669"/>
    <property type="project" value="InterPro"/>
</dbReference>
<feature type="compositionally biased region" description="Polar residues" evidence="11">
    <location>
        <begin position="1"/>
        <end position="19"/>
    </location>
</feature>
<sequence>MESSQSNLSENAKASQSSDIVMETNEDPDDRELADLMDAEEFIAQSNVRMLEFEKQMFLDVLHSDALVVCAKGISYERVFLNLLKVYCDPGNLILVVNSTDYEEKMYKEQFNTHLVYESSTNANERERTYYQGGIQFISTRILVVDLLKKRIPIELITGIFVLRAHNVIESCQEAFALRLYRQHNKTGFVKAFSNYVEGFTQGYGHVEKVMRNLFITELLIWPRFHATIQKSLKPFEPQVIEFHLPMTHSMTLIQTCLLDLMNFLVKEIKRINRFAELDELTVENCVTKQFGKILQSQLDTIWYRLSAQTKLLIADLKILRNLMFATIHSDSVALFALVKQYRTTSYALNNSGWILLDSAEQMFNLVKQRVYNKEEEFDPESCPKWKSLSEVLRLEIPNDIKETVENAKKEKKKISTEPVKVLILCQDARTCYQLNQVLTQGPEKYLFYSAMKNDIALPKLSSNYLKMKSLERDRTKVQIESVDAYRYGNKKNEKSKETKNNETESNKGDPGPSMLKQHFMKKRLEAENSKEPTNNEKSEVEEFLSKDEPEDVFYRDSYVLTMSQKGEGDITLDDSFDTTKAEDLFFESFDEMDAMDITSVLAMTTKPLVFIQTFKTEQYGFIALDKVLEELQPRYIIMYHLNVTAIRHIEVFEARQQRSQERRLKVFFLLHSKTVEEQAYLTLLRREKQAFELLIETKQHMVIPKYQDGRSDDILAQIQKEIAEETGVATSSRKAGGQVTLSQEARSIPKVIVDMREFRSDLPCLIHKRGIEVLPVTITIGDYILTPDICVERKSISDLIGSLNSGRLYNQCVQMARYYSKPILLIEFDKNKPFHLQRHFMVSNDTSSNIEIMQKLQLLTLHFPKLKLVWSPSPYATAQLFEELKINKDEPNIEAAQALGSEDALNDLDTIAEKYNQNIHDFLLKLPGINTLNIGRVLRHGGSLKQLLKKSVEELTELLGNSSDAKMLYNSFHVELKAVKDDLKGGKGGQSKFKRGFGDKFK</sequence>
<feature type="compositionally biased region" description="Basic and acidic residues" evidence="11">
    <location>
        <begin position="491"/>
        <end position="508"/>
    </location>
</feature>
<evidence type="ECO:0000256" key="7">
    <source>
        <dbReference type="ARBA" id="ARBA00023125"/>
    </source>
</evidence>
<evidence type="ECO:0000256" key="10">
    <source>
        <dbReference type="ARBA" id="ARBA00072370"/>
    </source>
</evidence>
<keyword evidence="8" id="KW-0234">DNA repair</keyword>
<dbReference type="SUPFAM" id="SSF47781">
    <property type="entry name" value="RuvA domain 2-like"/>
    <property type="match status" value="1"/>
</dbReference>
<dbReference type="Pfam" id="PF02732">
    <property type="entry name" value="ERCC4"/>
    <property type="match status" value="1"/>
</dbReference>
<dbReference type="InterPro" id="IPR010994">
    <property type="entry name" value="RuvA_2-like"/>
</dbReference>
<feature type="domain" description="ERCC4" evidence="12">
    <location>
        <begin position="751"/>
        <end position="831"/>
    </location>
</feature>
<evidence type="ECO:0000256" key="2">
    <source>
        <dbReference type="ARBA" id="ARBA00010015"/>
    </source>
</evidence>
<dbReference type="GO" id="GO:0000724">
    <property type="term" value="P:double-strand break repair via homologous recombination"/>
    <property type="evidence" value="ECO:0007669"/>
    <property type="project" value="TreeGrafter"/>
</dbReference>
<dbReference type="AlphaFoldDB" id="A0A336M4G7"/>
<dbReference type="SMART" id="SM00891">
    <property type="entry name" value="ERCC4"/>
    <property type="match status" value="1"/>
</dbReference>
<feature type="compositionally biased region" description="Basic and acidic residues" evidence="11">
    <location>
        <begin position="523"/>
        <end position="546"/>
    </location>
</feature>
<evidence type="ECO:0000256" key="1">
    <source>
        <dbReference type="ARBA" id="ARBA00004123"/>
    </source>
</evidence>
<proteinExistence type="inferred from homology"/>
<dbReference type="InterPro" id="IPR047520">
    <property type="entry name" value="XPF_nuclease"/>
</dbReference>
<keyword evidence="3" id="KW-0540">Nuclease</keyword>
<evidence type="ECO:0000256" key="5">
    <source>
        <dbReference type="ARBA" id="ARBA00022763"/>
    </source>
</evidence>
<dbReference type="SUPFAM" id="SSF52980">
    <property type="entry name" value="Restriction endonuclease-like"/>
    <property type="match status" value="1"/>
</dbReference>
<reference evidence="13" key="1">
    <citation type="submission" date="2018-07" db="EMBL/GenBank/DDBJ databases">
        <authorList>
            <person name="Quirk P.G."/>
            <person name="Krulwich T.A."/>
        </authorList>
    </citation>
    <scope>NUCLEOTIDE SEQUENCE</scope>
</reference>
<dbReference type="GO" id="GO:0000110">
    <property type="term" value="C:nucleotide-excision repair factor 1 complex"/>
    <property type="evidence" value="ECO:0007669"/>
    <property type="project" value="TreeGrafter"/>
</dbReference>
<keyword evidence="4" id="KW-0255">Endonuclease</keyword>
<evidence type="ECO:0000256" key="3">
    <source>
        <dbReference type="ARBA" id="ARBA00022722"/>
    </source>
</evidence>
<name>A0A336M4G7_CULSO</name>
<feature type="region of interest" description="Disordered" evidence="11">
    <location>
        <begin position="1"/>
        <end position="26"/>
    </location>
</feature>
<dbReference type="OMA" id="PANIACY"/>
<dbReference type="GO" id="GO:0003684">
    <property type="term" value="F:damaged DNA binding"/>
    <property type="evidence" value="ECO:0007669"/>
    <property type="project" value="TreeGrafter"/>
</dbReference>
<evidence type="ECO:0000259" key="12">
    <source>
        <dbReference type="SMART" id="SM00891"/>
    </source>
</evidence>
<keyword evidence="7" id="KW-0238">DNA-binding</keyword>
<evidence type="ECO:0000256" key="8">
    <source>
        <dbReference type="ARBA" id="ARBA00023204"/>
    </source>
</evidence>
<feature type="region of interest" description="Disordered" evidence="11">
    <location>
        <begin position="489"/>
        <end position="546"/>
    </location>
</feature>
<dbReference type="VEuPathDB" id="VectorBase:CSON009666"/>
<dbReference type="InterPro" id="IPR006166">
    <property type="entry name" value="ERCC4_domain"/>
</dbReference>
<dbReference type="GO" id="GO:0000014">
    <property type="term" value="F:single-stranded DNA endodeoxyribonuclease activity"/>
    <property type="evidence" value="ECO:0007669"/>
    <property type="project" value="TreeGrafter"/>
</dbReference>
<dbReference type="FunFam" id="3.40.50.10130:FF:000002">
    <property type="entry name" value="DNA repair endonuclease XPF"/>
    <property type="match status" value="1"/>
</dbReference>
<dbReference type="InterPro" id="IPR006167">
    <property type="entry name" value="XPF"/>
</dbReference>
<gene>
    <name evidence="13" type="primary">CSON009666</name>
</gene>
<evidence type="ECO:0000313" key="13">
    <source>
        <dbReference type="EMBL" id="SSX23823.1"/>
    </source>
</evidence>
<accession>A0A336M4G7</accession>
<keyword evidence="9" id="KW-0539">Nucleus</keyword>
<evidence type="ECO:0000256" key="9">
    <source>
        <dbReference type="ARBA" id="ARBA00023242"/>
    </source>
</evidence>
<organism evidence="13">
    <name type="scientific">Culicoides sonorensis</name>
    <name type="common">Biting midge</name>
    <dbReference type="NCBI Taxonomy" id="179676"/>
    <lineage>
        <taxon>Eukaryota</taxon>
        <taxon>Metazoa</taxon>
        <taxon>Ecdysozoa</taxon>
        <taxon>Arthropoda</taxon>
        <taxon>Hexapoda</taxon>
        <taxon>Insecta</taxon>
        <taxon>Pterygota</taxon>
        <taxon>Neoptera</taxon>
        <taxon>Endopterygota</taxon>
        <taxon>Diptera</taxon>
        <taxon>Nematocera</taxon>
        <taxon>Chironomoidea</taxon>
        <taxon>Ceratopogonidae</taxon>
        <taxon>Ceratopogoninae</taxon>
        <taxon>Culicoides</taxon>
        <taxon>Monoculicoides</taxon>
    </lineage>
</organism>
<dbReference type="PANTHER" id="PTHR10150:SF0">
    <property type="entry name" value="DNA REPAIR ENDONUCLEASE XPF"/>
    <property type="match status" value="1"/>
</dbReference>
<dbReference type="InterPro" id="IPR011335">
    <property type="entry name" value="Restrct_endonuc-II-like"/>
</dbReference>
<keyword evidence="6" id="KW-0378">Hydrolase</keyword>
<protein>
    <recommendedName>
        <fullName evidence="10">DNA repair endonuclease XPF</fullName>
    </recommendedName>
</protein>
<dbReference type="Gene3D" id="3.40.50.10130">
    <property type="match status" value="1"/>
</dbReference>
<evidence type="ECO:0000256" key="6">
    <source>
        <dbReference type="ARBA" id="ARBA00022801"/>
    </source>
</evidence>
<comment type="subcellular location">
    <subcellularLocation>
        <location evidence="1">Nucleus</location>
    </subcellularLocation>
</comment>
<dbReference type="CDD" id="cd20078">
    <property type="entry name" value="XPF_nuclease_XPF_euk"/>
    <property type="match status" value="1"/>
</dbReference>
<dbReference type="GO" id="GO:1901255">
    <property type="term" value="P:nucleotide-excision repair involved in interstrand cross-link repair"/>
    <property type="evidence" value="ECO:0007669"/>
    <property type="project" value="TreeGrafter"/>
</dbReference>
<dbReference type="GO" id="GO:0000712">
    <property type="term" value="P:resolution of meiotic recombination intermediates"/>
    <property type="evidence" value="ECO:0007669"/>
    <property type="project" value="TreeGrafter"/>
</dbReference>
<keyword evidence="5" id="KW-0227">DNA damage</keyword>
<evidence type="ECO:0000256" key="11">
    <source>
        <dbReference type="SAM" id="MobiDB-lite"/>
    </source>
</evidence>